<reference evidence="1 2" key="1">
    <citation type="journal article" date="2007" name="Science">
        <title>The Chlamydomonas genome reveals the evolution of key animal and plant functions.</title>
        <authorList>
            <person name="Merchant S.S."/>
            <person name="Prochnik S.E."/>
            <person name="Vallon O."/>
            <person name="Harris E.H."/>
            <person name="Karpowicz S.J."/>
            <person name="Witman G.B."/>
            <person name="Terry A."/>
            <person name="Salamov A."/>
            <person name="Fritz-Laylin L.K."/>
            <person name="Marechal-Drouard L."/>
            <person name="Marshall W.F."/>
            <person name="Qu L.H."/>
            <person name="Nelson D.R."/>
            <person name="Sanderfoot A.A."/>
            <person name="Spalding M.H."/>
            <person name="Kapitonov V.V."/>
            <person name="Ren Q."/>
            <person name="Ferris P."/>
            <person name="Lindquist E."/>
            <person name="Shapiro H."/>
            <person name="Lucas S.M."/>
            <person name="Grimwood J."/>
            <person name="Schmutz J."/>
            <person name="Cardol P."/>
            <person name="Cerutti H."/>
            <person name="Chanfreau G."/>
            <person name="Chen C.L."/>
            <person name="Cognat V."/>
            <person name="Croft M.T."/>
            <person name="Dent R."/>
            <person name="Dutcher S."/>
            <person name="Fernandez E."/>
            <person name="Fukuzawa H."/>
            <person name="Gonzalez-Ballester D."/>
            <person name="Gonzalez-Halphen D."/>
            <person name="Hallmann A."/>
            <person name="Hanikenne M."/>
            <person name="Hippler M."/>
            <person name="Inwood W."/>
            <person name="Jabbari K."/>
            <person name="Kalanon M."/>
            <person name="Kuras R."/>
            <person name="Lefebvre P.A."/>
            <person name="Lemaire S.D."/>
            <person name="Lobanov A.V."/>
            <person name="Lohr M."/>
            <person name="Manuell A."/>
            <person name="Meier I."/>
            <person name="Mets L."/>
            <person name="Mittag M."/>
            <person name="Mittelmeier T."/>
            <person name="Moroney J.V."/>
            <person name="Moseley J."/>
            <person name="Napoli C."/>
            <person name="Nedelcu A.M."/>
            <person name="Niyogi K."/>
            <person name="Novoselov S.V."/>
            <person name="Paulsen I.T."/>
            <person name="Pazour G."/>
            <person name="Purton S."/>
            <person name="Ral J.P."/>
            <person name="Riano-Pachon D.M."/>
            <person name="Riekhof W."/>
            <person name="Rymarquis L."/>
            <person name="Schroda M."/>
            <person name="Stern D."/>
            <person name="Umen J."/>
            <person name="Willows R."/>
            <person name="Wilson N."/>
            <person name="Zimmer S.L."/>
            <person name="Allmer J."/>
            <person name="Balk J."/>
            <person name="Bisova K."/>
            <person name="Chen C.J."/>
            <person name="Elias M."/>
            <person name="Gendler K."/>
            <person name="Hauser C."/>
            <person name="Lamb M.R."/>
            <person name="Ledford H."/>
            <person name="Long J.C."/>
            <person name="Minagawa J."/>
            <person name="Page M.D."/>
            <person name="Pan J."/>
            <person name="Pootakham W."/>
            <person name="Roje S."/>
            <person name="Rose A."/>
            <person name="Stahlberg E."/>
            <person name="Terauchi A.M."/>
            <person name="Yang P."/>
            <person name="Ball S."/>
            <person name="Bowler C."/>
            <person name="Dieckmann C.L."/>
            <person name="Gladyshev V.N."/>
            <person name="Green P."/>
            <person name="Jorgensen R."/>
            <person name="Mayfield S."/>
            <person name="Mueller-Roeber B."/>
            <person name="Rajamani S."/>
            <person name="Sayre R.T."/>
            <person name="Brokstein P."/>
            <person name="Dubchak I."/>
            <person name="Goodstein D."/>
            <person name="Hornick L."/>
            <person name="Huang Y.W."/>
            <person name="Jhaveri J."/>
            <person name="Luo Y."/>
            <person name="Martinez D."/>
            <person name="Ngau W.C."/>
            <person name="Otillar B."/>
            <person name="Poliakov A."/>
            <person name="Porter A."/>
            <person name="Szajkowski L."/>
            <person name="Werner G."/>
            <person name="Zhou K."/>
            <person name="Grigoriev I.V."/>
            <person name="Rokhsar D.S."/>
            <person name="Grossman A.R."/>
        </authorList>
    </citation>
    <scope>NUCLEOTIDE SEQUENCE [LARGE SCALE GENOMIC DNA]</scope>
    <source>
        <strain evidence="2">CC-503</strain>
        <strain evidence="1">CC-503 cw92 mt+</strain>
    </source>
</reference>
<dbReference type="RefSeq" id="XP_042921192.1">
    <property type="nucleotide sequence ID" value="XM_043065653.1"/>
</dbReference>
<dbReference type="EMBL" id="CM008970">
    <property type="protein sequence ID" value="PNW78871.1"/>
    <property type="molecule type" value="Genomic_DNA"/>
</dbReference>
<gene>
    <name evidence="1" type="ORF">CHLRE_09g392840v5</name>
</gene>
<organism evidence="1 2">
    <name type="scientific">Chlamydomonas reinhardtii</name>
    <name type="common">Chlamydomonas smithii</name>
    <dbReference type="NCBI Taxonomy" id="3055"/>
    <lineage>
        <taxon>Eukaryota</taxon>
        <taxon>Viridiplantae</taxon>
        <taxon>Chlorophyta</taxon>
        <taxon>core chlorophytes</taxon>
        <taxon>Chlorophyceae</taxon>
        <taxon>CS clade</taxon>
        <taxon>Chlamydomonadales</taxon>
        <taxon>Chlamydomonadaceae</taxon>
        <taxon>Chlamydomonas</taxon>
    </lineage>
</organism>
<proteinExistence type="predicted"/>
<evidence type="ECO:0000313" key="2">
    <source>
        <dbReference type="Proteomes" id="UP000006906"/>
    </source>
</evidence>
<dbReference type="RefSeq" id="XP_042921193.1">
    <property type="nucleotide sequence ID" value="XM_043065654.1"/>
</dbReference>
<accession>A0A2K3DEB1</accession>
<dbReference type="Gramene" id="PNW78871">
    <property type="protein sequence ID" value="PNW78871"/>
    <property type="gene ID" value="CHLRE_09g392840v5"/>
</dbReference>
<name>A0A2K3DEB1_CHLRE</name>
<dbReference type="EMBL" id="CM008970">
    <property type="protein sequence ID" value="PNW78870.1"/>
    <property type="molecule type" value="Genomic_DNA"/>
</dbReference>
<keyword evidence="2" id="KW-1185">Reference proteome</keyword>
<protein>
    <submittedName>
        <fullName evidence="1">Uncharacterized protein</fullName>
    </submittedName>
</protein>
<dbReference type="Proteomes" id="UP000006906">
    <property type="component" value="Chromosome 9"/>
</dbReference>
<dbReference type="AlphaFoldDB" id="A0A2K3DEB1"/>
<dbReference type="KEGG" id="cre:CHLRE_09g392840v5"/>
<sequence length="80" mass="9224">MLSLHKGQHAKDTRVVSGFKPGDRVRLLEATGLFDKEMATYSQDFFYTVTRQKGYRFAMEGKRRLHSPSEMLLVREVTTA</sequence>
<reference evidence="1" key="2">
    <citation type="submission" date="2017-07" db="EMBL/GenBank/DDBJ databases">
        <title>WGS assembly of Chlamydomonas reinhardtii.</title>
        <authorList>
            <consortium name="Chlamydomonas Annotation Team"/>
            <consortium name="JGI Annotation Team"/>
            <person name="Merchant S.S."/>
            <person name="Prochnik S.E."/>
            <person name="Vallon O."/>
            <person name="Harris E.H."/>
            <person name="Karpowicz S.J."/>
            <person name="Witman G.B."/>
            <person name="Terry A."/>
            <person name="Salamov A."/>
            <person name="Fritz-Laylin L.K."/>
            <person name="Marechal-Drouard L."/>
            <person name="Marshall W.F."/>
            <person name="Qu L.H."/>
            <person name="Nelson D.R."/>
            <person name="Sanderfoot A.A."/>
            <person name="Spalding M.H."/>
            <person name="Kapitonov V.V."/>
            <person name="Ren Q."/>
            <person name="Ferris P."/>
            <person name="Lindquist E."/>
            <person name="Shapiro H."/>
            <person name="Lucas S.M."/>
            <person name="Grimwood J."/>
            <person name="Schmutz J."/>
            <person name="Grigoriev I.V."/>
            <person name="Rokhsar D.S."/>
        </authorList>
    </citation>
    <scope>NUCLEOTIDE SEQUENCE</scope>
    <source>
        <strain evidence="1">CC-503 cw92 mt+</strain>
    </source>
</reference>
<dbReference type="GeneID" id="66054650"/>
<dbReference type="PaxDb" id="3055-EDP02250"/>
<dbReference type="Gramene" id="PNW78870">
    <property type="protein sequence ID" value="PNW78870"/>
    <property type="gene ID" value="CHLRE_09g392840v5"/>
</dbReference>
<dbReference type="OrthoDB" id="555654at2759"/>
<evidence type="ECO:0000313" key="1">
    <source>
        <dbReference type="EMBL" id="PNW78870.1"/>
    </source>
</evidence>